<keyword evidence="3" id="KW-1185">Reference proteome</keyword>
<dbReference type="PROSITE" id="PS51257">
    <property type="entry name" value="PROKAR_LIPOPROTEIN"/>
    <property type="match status" value="1"/>
</dbReference>
<dbReference type="AlphaFoldDB" id="A0A6J5D053"/>
<dbReference type="RefSeq" id="WP_175224590.1">
    <property type="nucleotide sequence ID" value="NZ_CADIKH010000002.1"/>
</dbReference>
<feature type="signal peptide" evidence="1">
    <location>
        <begin position="1"/>
        <end position="26"/>
    </location>
</feature>
<reference evidence="2 3" key="1">
    <citation type="submission" date="2020-04" db="EMBL/GenBank/DDBJ databases">
        <authorList>
            <person name="De Canck E."/>
        </authorList>
    </citation>
    <scope>NUCLEOTIDE SEQUENCE [LARGE SCALE GENOMIC DNA]</scope>
    <source>
        <strain evidence="2 3">LMG 29542</strain>
    </source>
</reference>
<evidence type="ECO:0000313" key="2">
    <source>
        <dbReference type="EMBL" id="CAB3747243.1"/>
    </source>
</evidence>
<evidence type="ECO:0000256" key="1">
    <source>
        <dbReference type="SAM" id="SignalP"/>
    </source>
</evidence>
<sequence>MNTRVFTIVSSAVALTLIAGCTAAFKNSVACRDQMRSVAGGEMAASETLTISHTGAAIRGSRVVVEGAFVSMVPASSVAAMTAAWATAPASGASAASAPLAASAPSVALAASQPALSALPPSSTMGVAGIQAPTFESTPANTGAVAPKATAQNSNKPVRLSIPAAMECQFDGLDLTSFQWLAPGRLVKRADSGTGG</sequence>
<gene>
    <name evidence="2" type="ORF">LMG29542_00363</name>
</gene>
<dbReference type="EMBL" id="CADIKH010000002">
    <property type="protein sequence ID" value="CAB3747243.1"/>
    <property type="molecule type" value="Genomic_DNA"/>
</dbReference>
<evidence type="ECO:0000313" key="3">
    <source>
        <dbReference type="Proteomes" id="UP000494363"/>
    </source>
</evidence>
<keyword evidence="1" id="KW-0732">Signal</keyword>
<protein>
    <recommendedName>
        <fullName evidence="4">Ig-like domain-containing protein</fullName>
    </recommendedName>
</protein>
<dbReference type="Proteomes" id="UP000494363">
    <property type="component" value="Unassembled WGS sequence"/>
</dbReference>
<proteinExistence type="predicted"/>
<feature type="chain" id="PRO_5027002065" description="Ig-like domain-containing protein" evidence="1">
    <location>
        <begin position="27"/>
        <end position="196"/>
    </location>
</feature>
<evidence type="ECO:0008006" key="4">
    <source>
        <dbReference type="Google" id="ProtNLM"/>
    </source>
</evidence>
<accession>A0A6J5D053</accession>
<organism evidence="2 3">
    <name type="scientific">Paraburkholderia humisilvae</name>
    <dbReference type="NCBI Taxonomy" id="627669"/>
    <lineage>
        <taxon>Bacteria</taxon>
        <taxon>Pseudomonadati</taxon>
        <taxon>Pseudomonadota</taxon>
        <taxon>Betaproteobacteria</taxon>
        <taxon>Burkholderiales</taxon>
        <taxon>Burkholderiaceae</taxon>
        <taxon>Paraburkholderia</taxon>
    </lineage>
</organism>
<name>A0A6J5D053_9BURK</name>